<feature type="disulfide bond" evidence="1">
    <location>
        <begin position="52"/>
        <end position="61"/>
    </location>
</feature>
<dbReference type="InterPro" id="IPR000742">
    <property type="entry name" value="EGF"/>
</dbReference>
<feature type="non-terminal residue" evidence="3">
    <location>
        <position position="1"/>
    </location>
</feature>
<keyword evidence="1" id="KW-0245">EGF-like domain</keyword>
<evidence type="ECO:0000256" key="1">
    <source>
        <dbReference type="PROSITE-ProRule" id="PRU00076"/>
    </source>
</evidence>
<dbReference type="PROSITE" id="PS50026">
    <property type="entry name" value="EGF_3"/>
    <property type="match status" value="1"/>
</dbReference>
<sequence>VNGAGFVSARHRYTEQCVCLEGECVEQVCGDTTCTGNKVCQKTDVGDYICQCPEGHTGEMCETILPLCSGSSCPIERPMTF</sequence>
<comment type="caution">
    <text evidence="1">Lacks conserved residue(s) required for the propagation of feature annotation.</text>
</comment>
<evidence type="ECO:0000313" key="3">
    <source>
        <dbReference type="EMBL" id="CEK98968.1"/>
    </source>
</evidence>
<proteinExistence type="predicted"/>
<organism evidence="3">
    <name type="scientific">Arion vulgaris</name>
    <dbReference type="NCBI Taxonomy" id="1028688"/>
    <lineage>
        <taxon>Eukaryota</taxon>
        <taxon>Metazoa</taxon>
        <taxon>Spiralia</taxon>
        <taxon>Lophotrochozoa</taxon>
        <taxon>Mollusca</taxon>
        <taxon>Gastropoda</taxon>
        <taxon>Heterobranchia</taxon>
        <taxon>Euthyneura</taxon>
        <taxon>Panpulmonata</taxon>
        <taxon>Eupulmonata</taxon>
        <taxon>Stylommatophora</taxon>
        <taxon>Helicina</taxon>
        <taxon>Arionoidea</taxon>
        <taxon>Arionidae</taxon>
        <taxon>Arion</taxon>
    </lineage>
</organism>
<keyword evidence="1" id="KW-1015">Disulfide bond</keyword>
<dbReference type="Gene3D" id="2.10.25.10">
    <property type="entry name" value="Laminin"/>
    <property type="match status" value="1"/>
</dbReference>
<reference evidence="3" key="1">
    <citation type="submission" date="2014-12" db="EMBL/GenBank/DDBJ databases">
        <title>Insight into the proteome of Arion vulgaris.</title>
        <authorList>
            <person name="Aradska J."/>
            <person name="Bulat T."/>
            <person name="Smidak R."/>
            <person name="Sarate P."/>
            <person name="Gangsoo J."/>
            <person name="Sialana F."/>
            <person name="Bilban M."/>
            <person name="Lubec G."/>
        </authorList>
    </citation>
    <scope>NUCLEOTIDE SEQUENCE</scope>
    <source>
        <tissue evidence="3">Skin</tissue>
    </source>
</reference>
<name>A0A0B7C195_9EUPU</name>
<feature type="domain" description="EGF-like" evidence="2">
    <location>
        <begin position="25"/>
        <end position="62"/>
    </location>
</feature>
<dbReference type="SUPFAM" id="SSF57196">
    <property type="entry name" value="EGF/Laminin"/>
    <property type="match status" value="1"/>
</dbReference>
<protein>
    <recommendedName>
        <fullName evidence="2">EGF-like domain-containing protein</fullName>
    </recommendedName>
</protein>
<gene>
    <name evidence="3" type="primary">ORF220087</name>
</gene>
<accession>A0A0B7C195</accession>
<dbReference type="PROSITE" id="PS00022">
    <property type="entry name" value="EGF_1"/>
    <property type="match status" value="1"/>
</dbReference>
<dbReference type="AlphaFoldDB" id="A0A0B7C195"/>
<evidence type="ECO:0000259" key="2">
    <source>
        <dbReference type="PROSITE" id="PS50026"/>
    </source>
</evidence>
<dbReference type="EMBL" id="HACG01052097">
    <property type="protein sequence ID" value="CEK98968.1"/>
    <property type="molecule type" value="Transcribed_RNA"/>
</dbReference>
<feature type="non-terminal residue" evidence="3">
    <location>
        <position position="81"/>
    </location>
</feature>